<dbReference type="EMBL" id="AP022610">
    <property type="protein sequence ID" value="BBZ27310.1"/>
    <property type="molecule type" value="Genomic_DNA"/>
</dbReference>
<accession>A0A7I7XDE6</accession>
<evidence type="ECO:0000313" key="2">
    <source>
        <dbReference type="EMBL" id="BBZ27310.1"/>
    </source>
</evidence>
<dbReference type="PANTHER" id="PTHR43802:SF1">
    <property type="entry name" value="IP11341P-RELATED"/>
    <property type="match status" value="1"/>
</dbReference>
<dbReference type="InterPro" id="IPR029045">
    <property type="entry name" value="ClpP/crotonase-like_dom_sf"/>
</dbReference>
<dbReference type="SUPFAM" id="SSF52096">
    <property type="entry name" value="ClpP/crotonase"/>
    <property type="match status" value="1"/>
</dbReference>
<protein>
    <submittedName>
        <fullName evidence="2">Enoyl-CoA hydratase</fullName>
    </submittedName>
</protein>
<dbReference type="InterPro" id="IPR001753">
    <property type="entry name" value="Enoyl-CoA_hydra/iso"/>
</dbReference>
<dbReference type="AlphaFoldDB" id="A0A7I7XDE6"/>
<comment type="similarity">
    <text evidence="1">Belongs to the enoyl-CoA hydratase/isomerase family.</text>
</comment>
<keyword evidence="3" id="KW-1185">Reference proteome</keyword>
<reference evidence="2 3" key="1">
    <citation type="journal article" date="2019" name="Emerg. Microbes Infect.">
        <title>Comprehensive subspecies identification of 175 nontuberculous mycobacteria species based on 7547 genomic profiles.</title>
        <authorList>
            <person name="Matsumoto Y."/>
            <person name="Kinjo T."/>
            <person name="Motooka D."/>
            <person name="Nabeya D."/>
            <person name="Jung N."/>
            <person name="Uechi K."/>
            <person name="Horii T."/>
            <person name="Iida T."/>
            <person name="Fujita J."/>
            <person name="Nakamura S."/>
        </authorList>
    </citation>
    <scope>NUCLEOTIDE SEQUENCE [LARGE SCALE GENOMIC DNA]</scope>
    <source>
        <strain evidence="2 3">JCM 13574</strain>
    </source>
</reference>
<organism evidence="2 3">
    <name type="scientific">Mycolicibacterium madagascariense</name>
    <dbReference type="NCBI Taxonomy" id="212765"/>
    <lineage>
        <taxon>Bacteria</taxon>
        <taxon>Bacillati</taxon>
        <taxon>Actinomycetota</taxon>
        <taxon>Actinomycetes</taxon>
        <taxon>Mycobacteriales</taxon>
        <taxon>Mycobacteriaceae</taxon>
        <taxon>Mycolicibacterium</taxon>
    </lineage>
</organism>
<dbReference type="Proteomes" id="UP000466517">
    <property type="component" value="Chromosome"/>
</dbReference>
<evidence type="ECO:0000256" key="1">
    <source>
        <dbReference type="ARBA" id="ARBA00005254"/>
    </source>
</evidence>
<gene>
    <name evidence="2" type="ORF">MMAD_16050</name>
</gene>
<dbReference type="RefSeq" id="WP_163734955.1">
    <property type="nucleotide sequence ID" value="NZ_AP022610.1"/>
</dbReference>
<dbReference type="Pfam" id="PF00378">
    <property type="entry name" value="ECH_1"/>
    <property type="match status" value="1"/>
</dbReference>
<dbReference type="KEGG" id="mmag:MMAD_16050"/>
<dbReference type="CDD" id="cd06558">
    <property type="entry name" value="crotonase-like"/>
    <property type="match status" value="1"/>
</dbReference>
<name>A0A7I7XDE6_9MYCO</name>
<dbReference type="Gene3D" id="3.90.226.10">
    <property type="entry name" value="2-enoyl-CoA Hydratase, Chain A, domain 1"/>
    <property type="match status" value="1"/>
</dbReference>
<evidence type="ECO:0000313" key="3">
    <source>
        <dbReference type="Proteomes" id="UP000466517"/>
    </source>
</evidence>
<dbReference type="PANTHER" id="PTHR43802">
    <property type="entry name" value="ENOYL-COA HYDRATASE"/>
    <property type="match status" value="1"/>
</dbReference>
<sequence length="264" mass="27909">MTSNDTEAMYGLPDELVVTADGPIRIVTLNRPNNLNGATRVLHQALARVWSALAEDAEARVVILTGSGFAFSAGGDFGYMQENIDDAEMRTQTMLEARAIVRGIVRLPIPVIAAVNGPAVGLGCSMAVLSDLVLLSDNSFLADPHLRMGLVTGDGGMVWPLLVGLARAKEYLFLGSKILPDKAVELGLASRVVPAADLMTEALTLAHRLAEVPQAALRDTKLALNGYVEAQLENAFEKAFKGEEASMGSPEHAAAVTAARTKSS</sequence>
<proteinExistence type="inferred from homology"/>
<dbReference type="GO" id="GO:0003824">
    <property type="term" value="F:catalytic activity"/>
    <property type="evidence" value="ECO:0007669"/>
    <property type="project" value="UniProtKB-ARBA"/>
</dbReference>